<reference evidence="2 3" key="1">
    <citation type="journal article" date="2021" name="Genome Biol.">
        <title>AFLAP: assembly-free linkage analysis pipeline using k-mers from genome sequencing data.</title>
        <authorList>
            <person name="Fletcher K."/>
            <person name="Zhang L."/>
            <person name="Gil J."/>
            <person name="Han R."/>
            <person name="Cavanaugh K."/>
            <person name="Michelmore R."/>
        </authorList>
    </citation>
    <scope>NUCLEOTIDE SEQUENCE [LARGE SCALE GENOMIC DNA]</scope>
    <source>
        <strain evidence="2 3">SF5</strain>
    </source>
</reference>
<keyword evidence="3" id="KW-1185">Reference proteome</keyword>
<evidence type="ECO:0000313" key="2">
    <source>
        <dbReference type="EMBL" id="TDH74294.1"/>
    </source>
</evidence>
<dbReference type="RefSeq" id="XP_067823792.1">
    <property type="nucleotide sequence ID" value="XM_067959286.1"/>
</dbReference>
<protein>
    <submittedName>
        <fullName evidence="2">Uncharacterized protein</fullName>
    </submittedName>
</protein>
<evidence type="ECO:0000256" key="1">
    <source>
        <dbReference type="SAM" id="MobiDB-lite"/>
    </source>
</evidence>
<comment type="caution">
    <text evidence="2">The sequence shown here is derived from an EMBL/GenBank/DDBJ whole genome shotgun (WGS) entry which is preliminary data.</text>
</comment>
<proteinExistence type="predicted"/>
<feature type="region of interest" description="Disordered" evidence="1">
    <location>
        <begin position="139"/>
        <end position="165"/>
    </location>
</feature>
<name>A0A976ILZ0_BRELC</name>
<accession>A0A976ILZ0</accession>
<feature type="compositionally biased region" description="Basic residues" evidence="1">
    <location>
        <begin position="214"/>
        <end position="229"/>
    </location>
</feature>
<dbReference type="PANTHER" id="PTHR33324">
    <property type="entry name" value="EXPRESSED PROTEIN"/>
    <property type="match status" value="1"/>
</dbReference>
<feature type="compositionally biased region" description="Acidic residues" evidence="1">
    <location>
        <begin position="139"/>
        <end position="164"/>
    </location>
</feature>
<dbReference type="EMBL" id="SHOA02000023">
    <property type="protein sequence ID" value="TDH74294.1"/>
    <property type="molecule type" value="Genomic_DNA"/>
</dbReference>
<dbReference type="OrthoDB" id="96345at2759"/>
<dbReference type="PANTHER" id="PTHR33324:SF2">
    <property type="entry name" value="MYB_SANT-LIKE DNA-BINDING DOMAIN-CONTAINING PROTEIN"/>
    <property type="match status" value="1"/>
</dbReference>
<dbReference type="GeneID" id="94344957"/>
<gene>
    <name evidence="2" type="ORF">CCR75_001181</name>
</gene>
<dbReference type="Proteomes" id="UP000294530">
    <property type="component" value="Unassembled WGS sequence"/>
</dbReference>
<evidence type="ECO:0000313" key="3">
    <source>
        <dbReference type="Proteomes" id="UP000294530"/>
    </source>
</evidence>
<dbReference type="AlphaFoldDB" id="A0A976ILZ0"/>
<organism evidence="2 3">
    <name type="scientific">Bremia lactucae</name>
    <name type="common">Lettuce downy mildew</name>
    <dbReference type="NCBI Taxonomy" id="4779"/>
    <lineage>
        <taxon>Eukaryota</taxon>
        <taxon>Sar</taxon>
        <taxon>Stramenopiles</taxon>
        <taxon>Oomycota</taxon>
        <taxon>Peronosporomycetes</taxon>
        <taxon>Peronosporales</taxon>
        <taxon>Peronosporaceae</taxon>
        <taxon>Bremia</taxon>
    </lineage>
</organism>
<feature type="region of interest" description="Disordered" evidence="1">
    <location>
        <begin position="214"/>
        <end position="247"/>
    </location>
</feature>
<dbReference type="KEGG" id="blac:94344957"/>
<sequence length="440" mass="49145">MSPKRTRTSYQSALSDNVRPGGSTTMDVLIRWMRTSGNVKRWRTEPRAPLIREVVDMMQAEGLAHRQPPFVRYKLIAIEKQYMDAKKWLLETGMLDLYMKGKAAKEVRAHVDHVCPHYKVLEPAFQSIPVTPKHAETIELDEDSAGEMETDENQEEESEEEDVEAYEKTAKGIKKGDTFRDRLFGAVTSGSTKSKFFRSTETLEPILNDRIAPKKPKASVKQGKKKTSRLAKQIAPSPGYAAARKSVTTPELQDTAIASNVPSSATLSSAKPMIVSSEKSLPVTSVAPAVEIALEEAFPATLNHAPKKKRTGRYLKSSVGVASSPLNERGRRQGDMDVLEATEVMPREPEISKIAGKRVQRQESIDLTTNDVGMIERDALLKRVKDEENQRYEVFTLERAKLKCELESKRVQLLFEKAAARKKLDLLGVSQAEIDGILPL</sequence>